<accession>A0A1Y2GPE7</accession>
<proteinExistence type="predicted"/>
<evidence type="ECO:0000313" key="2">
    <source>
        <dbReference type="Proteomes" id="UP000193648"/>
    </source>
</evidence>
<name>A0A1Y2GPE7_9FUNG</name>
<dbReference type="GeneID" id="33565844"/>
<dbReference type="EMBL" id="MCFF01000016">
    <property type="protein sequence ID" value="ORZ17559.1"/>
    <property type="molecule type" value="Genomic_DNA"/>
</dbReference>
<comment type="caution">
    <text evidence="1">The sequence shown here is derived from an EMBL/GenBank/DDBJ whole genome shotgun (WGS) entry which is preliminary data.</text>
</comment>
<sequence length="52" mass="5923">IVKLPPPEFEKSPHGSCLYSDSHCPLASLFTWAYFGSPLPYRIQVLLSRPYL</sequence>
<organism evidence="1 2">
    <name type="scientific">Lobosporangium transversale</name>
    <dbReference type="NCBI Taxonomy" id="64571"/>
    <lineage>
        <taxon>Eukaryota</taxon>
        <taxon>Fungi</taxon>
        <taxon>Fungi incertae sedis</taxon>
        <taxon>Mucoromycota</taxon>
        <taxon>Mortierellomycotina</taxon>
        <taxon>Mortierellomycetes</taxon>
        <taxon>Mortierellales</taxon>
        <taxon>Mortierellaceae</taxon>
        <taxon>Lobosporangium</taxon>
    </lineage>
</organism>
<gene>
    <name evidence="1" type="ORF">BCR41DRAFT_352717</name>
</gene>
<dbReference type="InParanoid" id="A0A1Y2GPE7"/>
<feature type="non-terminal residue" evidence="1">
    <location>
        <position position="1"/>
    </location>
</feature>
<dbReference type="AlphaFoldDB" id="A0A1Y2GPE7"/>
<reference evidence="1 2" key="1">
    <citation type="submission" date="2016-07" db="EMBL/GenBank/DDBJ databases">
        <title>Pervasive Adenine N6-methylation of Active Genes in Fungi.</title>
        <authorList>
            <consortium name="DOE Joint Genome Institute"/>
            <person name="Mondo S.J."/>
            <person name="Dannebaum R.O."/>
            <person name="Kuo R.C."/>
            <person name="Labutti K."/>
            <person name="Haridas S."/>
            <person name="Kuo A."/>
            <person name="Salamov A."/>
            <person name="Ahrendt S.R."/>
            <person name="Lipzen A."/>
            <person name="Sullivan W."/>
            <person name="Andreopoulos W.B."/>
            <person name="Clum A."/>
            <person name="Lindquist E."/>
            <person name="Daum C."/>
            <person name="Ramamoorthy G.K."/>
            <person name="Gryganskyi A."/>
            <person name="Culley D."/>
            <person name="Magnuson J.K."/>
            <person name="James T.Y."/>
            <person name="O'Malley M.A."/>
            <person name="Stajich J.E."/>
            <person name="Spatafora J.W."/>
            <person name="Visel A."/>
            <person name="Grigoriev I.V."/>
        </authorList>
    </citation>
    <scope>NUCLEOTIDE SEQUENCE [LARGE SCALE GENOMIC DNA]</scope>
    <source>
        <strain evidence="1 2">NRRL 3116</strain>
    </source>
</reference>
<dbReference type="RefSeq" id="XP_021881946.1">
    <property type="nucleotide sequence ID" value="XM_022024000.1"/>
</dbReference>
<protein>
    <submittedName>
        <fullName evidence="1">Uncharacterized protein</fullName>
    </submittedName>
</protein>
<keyword evidence="2" id="KW-1185">Reference proteome</keyword>
<evidence type="ECO:0000313" key="1">
    <source>
        <dbReference type="EMBL" id="ORZ17559.1"/>
    </source>
</evidence>
<dbReference type="Proteomes" id="UP000193648">
    <property type="component" value="Unassembled WGS sequence"/>
</dbReference>
<feature type="non-terminal residue" evidence="1">
    <location>
        <position position="52"/>
    </location>
</feature>